<dbReference type="PROSITE" id="PS51208">
    <property type="entry name" value="AUTOTRANSPORTER"/>
    <property type="match status" value="1"/>
</dbReference>
<evidence type="ECO:0000313" key="8">
    <source>
        <dbReference type="EMBL" id="SFM56912.1"/>
    </source>
</evidence>
<dbReference type="InterPro" id="IPR017186">
    <property type="entry name" value="Lipase_autotranspt_EstA"/>
</dbReference>
<feature type="chain" id="PRO_5017375449" evidence="6">
    <location>
        <begin position="24"/>
        <end position="635"/>
    </location>
</feature>
<dbReference type="InterPro" id="IPR036514">
    <property type="entry name" value="SGNH_hydro_sf"/>
</dbReference>
<dbReference type="AlphaFoldDB" id="A0A1I4RXB6"/>
<evidence type="ECO:0000256" key="6">
    <source>
        <dbReference type="SAM" id="SignalP"/>
    </source>
</evidence>
<dbReference type="EMBL" id="FOUI01000008">
    <property type="protein sequence ID" value="SFM56912.1"/>
    <property type="molecule type" value="Genomic_DNA"/>
</dbReference>
<keyword evidence="2 6" id="KW-0732">Signal</keyword>
<dbReference type="PANTHER" id="PTHR45648">
    <property type="entry name" value="GDSL LIPASE/ACYLHYDROLASE FAMILY PROTEIN (AFU_ORTHOLOGUE AFUA_4G14700)"/>
    <property type="match status" value="1"/>
</dbReference>
<dbReference type="InterPro" id="IPR001087">
    <property type="entry name" value="GDSL"/>
</dbReference>
<dbReference type="InterPro" id="IPR005546">
    <property type="entry name" value="Autotransporte_beta"/>
</dbReference>
<dbReference type="Pfam" id="PF03797">
    <property type="entry name" value="Autotransporter"/>
    <property type="match status" value="1"/>
</dbReference>
<evidence type="ECO:0000313" key="9">
    <source>
        <dbReference type="Proteomes" id="UP000243629"/>
    </source>
</evidence>
<dbReference type="PIRSF" id="PIRSF037375">
    <property type="entry name" value="Autotrns_EstA"/>
    <property type="match status" value="1"/>
</dbReference>
<comment type="similarity">
    <text evidence="1">Belongs to the 'GDSL' lipolytic enzyme family.</text>
</comment>
<organism evidence="8 9">
    <name type="scientific">Halopseudomonas yangmingensis</name>
    <dbReference type="NCBI Taxonomy" id="1720063"/>
    <lineage>
        <taxon>Bacteria</taxon>
        <taxon>Pseudomonadati</taxon>
        <taxon>Pseudomonadota</taxon>
        <taxon>Gammaproteobacteria</taxon>
        <taxon>Pseudomonadales</taxon>
        <taxon>Pseudomonadaceae</taxon>
        <taxon>Halopseudomonas</taxon>
    </lineage>
</organism>
<evidence type="ECO:0000256" key="1">
    <source>
        <dbReference type="ARBA" id="ARBA00008668"/>
    </source>
</evidence>
<reference evidence="9" key="1">
    <citation type="submission" date="2016-10" db="EMBL/GenBank/DDBJ databases">
        <authorList>
            <person name="Varghese N."/>
            <person name="Submissions S."/>
        </authorList>
    </citation>
    <scope>NUCLEOTIDE SEQUENCE [LARGE SCALE GENOMIC DNA]</scope>
    <source>
        <strain evidence="9">DSM 24213</strain>
    </source>
</reference>
<dbReference type="RefSeq" id="WP_093475673.1">
    <property type="nucleotide sequence ID" value="NZ_FOUI01000008.1"/>
</dbReference>
<feature type="domain" description="Autotransporter" evidence="7">
    <location>
        <begin position="358"/>
        <end position="635"/>
    </location>
</feature>
<dbReference type="GO" id="GO:0019867">
    <property type="term" value="C:outer membrane"/>
    <property type="evidence" value="ECO:0007669"/>
    <property type="project" value="InterPro"/>
</dbReference>
<dbReference type="InterPro" id="IPR006315">
    <property type="entry name" value="OM_autotransptr_brl_dom"/>
</dbReference>
<keyword evidence="9" id="KW-1185">Reference proteome</keyword>
<dbReference type="NCBIfam" id="TIGR01414">
    <property type="entry name" value="autotrans_barl"/>
    <property type="match status" value="1"/>
</dbReference>
<evidence type="ECO:0000256" key="3">
    <source>
        <dbReference type="ARBA" id="ARBA00022801"/>
    </source>
</evidence>
<dbReference type="InterPro" id="IPR051058">
    <property type="entry name" value="GDSL_Est/Lipase"/>
</dbReference>
<proteinExistence type="inferred from homology"/>
<dbReference type="SMART" id="SM00869">
    <property type="entry name" value="Autotransporter"/>
    <property type="match status" value="1"/>
</dbReference>
<evidence type="ECO:0000256" key="2">
    <source>
        <dbReference type="ARBA" id="ARBA00022729"/>
    </source>
</evidence>
<dbReference type="SUPFAM" id="SSF103515">
    <property type="entry name" value="Autotransporter"/>
    <property type="match status" value="1"/>
</dbReference>
<feature type="active site" description="Nucleophile" evidence="4">
    <location>
        <position position="35"/>
    </location>
</feature>
<accession>A0A1I4RXB6</accession>
<dbReference type="Gene3D" id="3.40.50.1110">
    <property type="entry name" value="SGNH hydrolase"/>
    <property type="match status" value="1"/>
</dbReference>
<dbReference type="SUPFAM" id="SSF52266">
    <property type="entry name" value="SGNH hydrolase"/>
    <property type="match status" value="1"/>
</dbReference>
<dbReference type="OrthoDB" id="5292073at2"/>
<dbReference type="Gene3D" id="2.40.128.130">
    <property type="entry name" value="Autotransporter beta-domain"/>
    <property type="match status" value="1"/>
</dbReference>
<dbReference type="InterPro" id="IPR036709">
    <property type="entry name" value="Autotransporte_beta_dom_sf"/>
</dbReference>
<dbReference type="Proteomes" id="UP000243629">
    <property type="component" value="Unassembled WGS sequence"/>
</dbReference>
<dbReference type="PANTHER" id="PTHR45648:SF22">
    <property type="entry name" value="GDSL LIPASE_ACYLHYDROLASE FAMILY PROTEIN (AFU_ORTHOLOGUE AFUA_4G14700)"/>
    <property type="match status" value="1"/>
</dbReference>
<evidence type="ECO:0000256" key="4">
    <source>
        <dbReference type="PIRSR" id="PIRSR037375-1"/>
    </source>
</evidence>
<evidence type="ECO:0000256" key="5">
    <source>
        <dbReference type="SAM" id="MobiDB-lite"/>
    </source>
</evidence>
<sequence>MYNPLKTLAAAIAVASLPMSISAAPYSQLIIFGDSLSDSGQFPDLGNPLSASGNRFTNRVGPTYSAQESFGQVSVQLLASQLGLQALPSAPARVGGSPTPGGTNYAVGGYTTDQIRDSITTAMSVPAPAPVIPGARLGYLAEFGRADRNALFYINGGGNDVIQSLLGAPFDPTLSAAALVSGVAALQQAGARYIVVSDLPDVGPTPFATAWGQRTLGSNNSANFNRELDQQLAALGGNILRLNFNGLLTEVYADLESFGFANIDQTRTCFTSCGTSVGPELRDTVFGLGGTSPNPDRLIFNDDVHATNAVQRLTADYMYAILAAPAEITLLPEMGLASLTSHQQHLQSQWQTQRGNWQETGKWNGFVAGGAMRNDFKNAQVTPSADGKGTQLTLGSSYRLDDNWRLGLAVGLQRQKLDTASKSTYELDSYLLTGFAQYQRERAWADASLSYGHLDYSDLKRQFALGITQRAEKGDTDGSLLAFSARVGYDLANPGTGWQVSPFISADIAKVDVDGYREAGTRSTALFYGDQQRDSQRLGLGVQMKRQLNQQTAWHAELATEREMKDDPTHVRTGLVSRPGNSASLPGYMPEKSNLTGAVGITHDLGNELQVGASYHFRGTDDRQHGLNLSLGWNW</sequence>
<dbReference type="GO" id="GO:0016788">
    <property type="term" value="F:hydrolase activity, acting on ester bonds"/>
    <property type="evidence" value="ECO:0007669"/>
    <property type="project" value="InterPro"/>
</dbReference>
<keyword evidence="3" id="KW-0378">Hydrolase</keyword>
<evidence type="ECO:0000259" key="7">
    <source>
        <dbReference type="PROSITE" id="PS51208"/>
    </source>
</evidence>
<feature type="region of interest" description="Disordered" evidence="5">
    <location>
        <begin position="563"/>
        <end position="587"/>
    </location>
</feature>
<name>A0A1I4RXB6_9GAMM</name>
<feature type="active site" evidence="4">
    <location>
        <position position="305"/>
    </location>
</feature>
<feature type="active site" evidence="4">
    <location>
        <position position="302"/>
    </location>
</feature>
<feature type="signal peptide" evidence="6">
    <location>
        <begin position="1"/>
        <end position="23"/>
    </location>
</feature>
<protein>
    <submittedName>
        <fullName evidence="8">Outer membrane lipase/esterase</fullName>
    </submittedName>
</protein>
<gene>
    <name evidence="8" type="ORF">SAMN05216217_10840</name>
</gene>
<dbReference type="STRING" id="1720063.SAMN05216217_10840"/>
<dbReference type="CDD" id="cd01847">
    <property type="entry name" value="Triacylglycerol_lipase_like"/>
    <property type="match status" value="1"/>
</dbReference>
<dbReference type="Pfam" id="PF00657">
    <property type="entry name" value="Lipase_GDSL"/>
    <property type="match status" value="1"/>
</dbReference>